<evidence type="ECO:0000313" key="2">
    <source>
        <dbReference type="EMBL" id="AMY68282.1"/>
    </source>
</evidence>
<reference evidence="2 3" key="1">
    <citation type="submission" date="2015-09" db="EMBL/GenBank/DDBJ databases">
        <title>Complete genome sequence of Defluviimonas alba cai42t isolated from an oilfield in Xinjiang.</title>
        <authorList>
            <person name="Geng S."/>
            <person name="Pan X."/>
            <person name="Wu X."/>
        </authorList>
    </citation>
    <scope>NUCLEOTIDE SEQUENCE [LARGE SCALE GENOMIC DNA]</scope>
    <source>
        <strain evidence="3">cai42</strain>
    </source>
</reference>
<organism evidence="2 3">
    <name type="scientific">Frigidibacter mobilis</name>
    <dbReference type="NCBI Taxonomy" id="1335048"/>
    <lineage>
        <taxon>Bacteria</taxon>
        <taxon>Pseudomonadati</taxon>
        <taxon>Pseudomonadota</taxon>
        <taxon>Alphaproteobacteria</taxon>
        <taxon>Rhodobacterales</taxon>
        <taxon>Paracoccaceae</taxon>
        <taxon>Frigidibacter</taxon>
    </lineage>
</organism>
<dbReference type="STRING" id="1335048.AKL17_1023"/>
<sequence length="118" mass="13590">MVRFYNQRGTAEQHIKEGKYAFRWTRLSCRKFRHNEVRLQLHALAYNLATFLRCIELPEAMADWSLTSLQLKLIKIGARVVRHARAITFQLAEVAVTGPMVRAVLAAIRRLRTPPSCA</sequence>
<dbReference type="Proteomes" id="UP000076128">
    <property type="component" value="Chromosome"/>
</dbReference>
<feature type="domain" description="Transposase DDE" evidence="1">
    <location>
        <begin position="3"/>
        <end position="112"/>
    </location>
</feature>
<name>A0A159Z079_9RHOB</name>
<accession>A0A159Z079</accession>
<evidence type="ECO:0000259" key="1">
    <source>
        <dbReference type="Pfam" id="PF13701"/>
    </source>
</evidence>
<dbReference type="KEGG" id="daa:AKL17_1023"/>
<protein>
    <submittedName>
        <fullName evidence="2">Transposase IS4 family protein</fullName>
    </submittedName>
</protein>
<dbReference type="EMBL" id="CP012661">
    <property type="protein sequence ID" value="AMY68282.1"/>
    <property type="molecule type" value="Genomic_DNA"/>
</dbReference>
<gene>
    <name evidence="2" type="ORF">AKL17_1023</name>
</gene>
<proteinExistence type="predicted"/>
<evidence type="ECO:0000313" key="3">
    <source>
        <dbReference type="Proteomes" id="UP000076128"/>
    </source>
</evidence>
<dbReference type="InterPro" id="IPR025668">
    <property type="entry name" value="Tnp_DDE_dom"/>
</dbReference>
<dbReference type="Pfam" id="PF13701">
    <property type="entry name" value="DDE_Tnp_1_4"/>
    <property type="match status" value="1"/>
</dbReference>
<dbReference type="AlphaFoldDB" id="A0A159Z079"/>
<dbReference type="PATRIC" id="fig|1335048.3.peg.1060"/>
<keyword evidence="3" id="KW-1185">Reference proteome</keyword>